<dbReference type="OrthoDB" id="1716625at2759"/>
<evidence type="ECO:0000313" key="5">
    <source>
        <dbReference type="Proteomes" id="UP001140011"/>
    </source>
</evidence>
<feature type="region of interest" description="Disordered" evidence="1">
    <location>
        <begin position="468"/>
        <end position="506"/>
    </location>
</feature>
<dbReference type="Proteomes" id="UP001140011">
    <property type="component" value="Unassembled WGS sequence"/>
</dbReference>
<dbReference type="SMART" id="SM00325">
    <property type="entry name" value="RhoGEF"/>
    <property type="match status" value="1"/>
</dbReference>
<evidence type="ECO:0008006" key="6">
    <source>
        <dbReference type="Google" id="ProtNLM"/>
    </source>
</evidence>
<dbReference type="InterPro" id="IPR053086">
    <property type="entry name" value="RhoGEF_domain"/>
</dbReference>
<dbReference type="InterPro" id="IPR001331">
    <property type="entry name" value="GDS_CDC24_CS"/>
</dbReference>
<dbReference type="Gene3D" id="2.30.29.30">
    <property type="entry name" value="Pleckstrin-homology domain (PH domain)/Phosphotyrosine-binding domain (PTB)"/>
    <property type="match status" value="1"/>
</dbReference>
<protein>
    <recommendedName>
        <fullName evidence="6">DH domain-containing protein</fullName>
    </recommendedName>
</protein>
<dbReference type="PANTHER" id="PTHR45834:SF3">
    <property type="entry name" value="RHO GUANINE NUCLEOTIDE EXCHANGE FACTOR 3, ISOFORM L"/>
    <property type="match status" value="1"/>
</dbReference>
<dbReference type="GO" id="GO:0005829">
    <property type="term" value="C:cytosol"/>
    <property type="evidence" value="ECO:0007669"/>
    <property type="project" value="TreeGrafter"/>
</dbReference>
<sequence length="815" mass="88900">MEARHHQAIQDIDQTSLELLLVEHLKDPTPAVLRNNANYTPRCLDRPASHPPVPSLRVATERCLSQLPGLTAPTPTRNSAVPADPLSKEDISPLGDCSNQLQHSVRRKSTPATAHAALVISVSNQAPPASSLEPEPSTSVRDKRKHVLCELMSTEEAYVSDLKVLVAVFAVPLCQYAGSRALQMELILHPLQMLFAFQHRFLRLLRRATHVVAVAQLFAAEAVGFEAYIGYCSHYHWLCGTLDLLEADPEWSGFLGEVQAQINVHCGKRRLGLRDFLIKPVQRICKYPLFLKDLVKHTNQAAEATAHAELNSALVLIRNVCEAIDQEQQRNDSLRLRQAVLSNYSDNMELPLNLVSKLGNIVLSGPLRVVSYSNRGSNAPNTLGCVLFRRFFIVLKPKRSAMLLPQFWFPLHTMQLVDDGAACAWWLVHIGSGQRMLFEARSDEEKRAWMDKLNEAISVSTARLVARRAKSTPPGQRPALLSASSPTTAIHSSHVSATKSAGSSPFPAPPADVVVSSSNAANRDLGGKHIGYKPSPFGHGTATTIATAEPATPLANHNHNHRSFWHHGSAPVSKTSRTDKRFEAMTSPELLRLSALAKLKQGSLGRANSQRRPHLFSPPPFRLPLIQPQPAPQEAIAPAVAATSRANRMSTGSNPSHATAVEPDWAFGVCSDREGSTVSSAGSTFHEAVQSQSSRQQSLCHRESSHSSNGSNHAGAQPAYVLTDTSTTPTLSGRLLRLLGHLSIRKHRSGGRPKYPSAGELAKEYSSRSRSFGNSGSRRRRLSGSYVADRVGQSNLKTTRSNTAVEQLAEQACSV</sequence>
<feature type="compositionally biased region" description="Polar residues" evidence="1">
    <location>
        <begin position="482"/>
        <end position="499"/>
    </location>
</feature>
<comment type="caution">
    <text evidence="4">The sequence shown here is derived from an EMBL/GenBank/DDBJ whole genome shotgun (WGS) entry which is preliminary data.</text>
</comment>
<feature type="compositionally biased region" description="Low complexity" evidence="1">
    <location>
        <begin position="706"/>
        <end position="716"/>
    </location>
</feature>
<proteinExistence type="predicted"/>
<gene>
    <name evidence="4" type="ORF">GGI19_003875</name>
</gene>
<dbReference type="SUPFAM" id="SSF48065">
    <property type="entry name" value="DBL homology domain (DH-domain)"/>
    <property type="match status" value="1"/>
</dbReference>
<feature type="domain" description="DH" evidence="3">
    <location>
        <begin position="143"/>
        <end position="327"/>
    </location>
</feature>
<feature type="region of interest" description="Disordered" evidence="1">
    <location>
        <begin position="67"/>
        <end position="98"/>
    </location>
</feature>
<dbReference type="InterPro" id="IPR000219">
    <property type="entry name" value="DH_dom"/>
</dbReference>
<dbReference type="SMART" id="SM00233">
    <property type="entry name" value="PH"/>
    <property type="match status" value="1"/>
</dbReference>
<dbReference type="GO" id="GO:0005085">
    <property type="term" value="F:guanyl-nucleotide exchange factor activity"/>
    <property type="evidence" value="ECO:0007669"/>
    <property type="project" value="InterPro"/>
</dbReference>
<feature type="compositionally biased region" description="Polar residues" evidence="1">
    <location>
        <begin position="678"/>
        <end position="699"/>
    </location>
</feature>
<dbReference type="PROSITE" id="PS50010">
    <property type="entry name" value="DH_2"/>
    <property type="match status" value="1"/>
</dbReference>
<reference evidence="4" key="1">
    <citation type="submission" date="2022-07" db="EMBL/GenBank/DDBJ databases">
        <title>Phylogenomic reconstructions and comparative analyses of Kickxellomycotina fungi.</title>
        <authorList>
            <person name="Reynolds N.K."/>
            <person name="Stajich J.E."/>
            <person name="Barry K."/>
            <person name="Grigoriev I.V."/>
            <person name="Crous P."/>
            <person name="Smith M.E."/>
        </authorList>
    </citation>
    <scope>NUCLEOTIDE SEQUENCE</scope>
    <source>
        <strain evidence="4">BCRC 34297</strain>
    </source>
</reference>
<dbReference type="CDD" id="cd00160">
    <property type="entry name" value="RhoGEF"/>
    <property type="match status" value="1"/>
</dbReference>
<dbReference type="PROSITE" id="PS50003">
    <property type="entry name" value="PH_DOMAIN"/>
    <property type="match status" value="1"/>
</dbReference>
<dbReference type="PROSITE" id="PS00741">
    <property type="entry name" value="DH_1"/>
    <property type="match status" value="1"/>
</dbReference>
<dbReference type="PANTHER" id="PTHR45834">
    <property type="entry name" value="RHO GUANINE NUCLEOTIDE EXCHANGE FACTOR 9-RELATED"/>
    <property type="match status" value="1"/>
</dbReference>
<evidence type="ECO:0000259" key="3">
    <source>
        <dbReference type="PROSITE" id="PS50010"/>
    </source>
</evidence>
<feature type="region of interest" description="Disordered" evidence="1">
    <location>
        <begin position="678"/>
        <end position="716"/>
    </location>
</feature>
<accession>A0A9W8GXB9</accession>
<evidence type="ECO:0000259" key="2">
    <source>
        <dbReference type="PROSITE" id="PS50003"/>
    </source>
</evidence>
<dbReference type="InterPro" id="IPR011993">
    <property type="entry name" value="PH-like_dom_sf"/>
</dbReference>
<dbReference type="Gene3D" id="1.20.900.10">
    <property type="entry name" value="Dbl homology (DH) domain"/>
    <property type="match status" value="1"/>
</dbReference>
<dbReference type="EMBL" id="JANBUH010000290">
    <property type="protein sequence ID" value="KAJ2752374.1"/>
    <property type="molecule type" value="Genomic_DNA"/>
</dbReference>
<organism evidence="4 5">
    <name type="scientific">Coemansia pectinata</name>
    <dbReference type="NCBI Taxonomy" id="1052879"/>
    <lineage>
        <taxon>Eukaryota</taxon>
        <taxon>Fungi</taxon>
        <taxon>Fungi incertae sedis</taxon>
        <taxon>Zoopagomycota</taxon>
        <taxon>Kickxellomycotina</taxon>
        <taxon>Kickxellomycetes</taxon>
        <taxon>Kickxellales</taxon>
        <taxon>Kickxellaceae</taxon>
        <taxon>Coemansia</taxon>
    </lineage>
</organism>
<keyword evidence="5" id="KW-1185">Reference proteome</keyword>
<dbReference type="GO" id="GO:0035556">
    <property type="term" value="P:intracellular signal transduction"/>
    <property type="evidence" value="ECO:0007669"/>
    <property type="project" value="InterPro"/>
</dbReference>
<evidence type="ECO:0000256" key="1">
    <source>
        <dbReference type="SAM" id="MobiDB-lite"/>
    </source>
</evidence>
<name>A0A9W8GXB9_9FUNG</name>
<dbReference type="InterPro" id="IPR001849">
    <property type="entry name" value="PH_domain"/>
</dbReference>
<feature type="domain" description="PH" evidence="2">
    <location>
        <begin position="436"/>
        <end position="458"/>
    </location>
</feature>
<dbReference type="AlphaFoldDB" id="A0A9W8GXB9"/>
<feature type="region of interest" description="Disordered" evidence="1">
    <location>
        <begin position="746"/>
        <end position="789"/>
    </location>
</feature>
<dbReference type="Pfam" id="PF00621">
    <property type="entry name" value="RhoGEF"/>
    <property type="match status" value="1"/>
</dbReference>
<dbReference type="SUPFAM" id="SSF50729">
    <property type="entry name" value="PH domain-like"/>
    <property type="match status" value="1"/>
</dbReference>
<evidence type="ECO:0000313" key="4">
    <source>
        <dbReference type="EMBL" id="KAJ2752374.1"/>
    </source>
</evidence>
<dbReference type="InterPro" id="IPR035899">
    <property type="entry name" value="DBL_dom_sf"/>
</dbReference>